<keyword evidence="3" id="KW-1185">Reference proteome</keyword>
<dbReference type="AlphaFoldDB" id="A0A0K6GCZ7"/>
<dbReference type="InterPro" id="IPR000626">
    <property type="entry name" value="Ubiquitin-like_dom"/>
</dbReference>
<protein>
    <recommendedName>
        <fullName evidence="1">Ubiquitin-like domain-containing protein</fullName>
    </recommendedName>
</protein>
<dbReference type="Pfam" id="PF00240">
    <property type="entry name" value="ubiquitin"/>
    <property type="match status" value="1"/>
</dbReference>
<evidence type="ECO:0000259" key="1">
    <source>
        <dbReference type="SMART" id="SM00213"/>
    </source>
</evidence>
<organism evidence="2 3">
    <name type="scientific">Rhizoctonia solani</name>
    <dbReference type="NCBI Taxonomy" id="456999"/>
    <lineage>
        <taxon>Eukaryota</taxon>
        <taxon>Fungi</taxon>
        <taxon>Dikarya</taxon>
        <taxon>Basidiomycota</taxon>
        <taxon>Agaricomycotina</taxon>
        <taxon>Agaricomycetes</taxon>
        <taxon>Cantharellales</taxon>
        <taxon>Ceratobasidiaceae</taxon>
        <taxon>Rhizoctonia</taxon>
    </lineage>
</organism>
<dbReference type="EMBL" id="CYGV01001693">
    <property type="protein sequence ID" value="CUA76462.1"/>
    <property type="molecule type" value="Genomic_DNA"/>
</dbReference>
<dbReference type="Proteomes" id="UP000044841">
    <property type="component" value="Unassembled WGS sequence"/>
</dbReference>
<evidence type="ECO:0000313" key="3">
    <source>
        <dbReference type="Proteomes" id="UP000044841"/>
    </source>
</evidence>
<accession>A0A0K6GCZ7</accession>
<proteinExistence type="predicted"/>
<dbReference type="SMART" id="SM00213">
    <property type="entry name" value="UBQ"/>
    <property type="match status" value="1"/>
</dbReference>
<dbReference type="SUPFAM" id="SSF54236">
    <property type="entry name" value="Ubiquitin-like"/>
    <property type="match status" value="1"/>
</dbReference>
<evidence type="ECO:0000313" key="2">
    <source>
        <dbReference type="EMBL" id="CUA76462.1"/>
    </source>
</evidence>
<feature type="domain" description="Ubiquitin-like" evidence="1">
    <location>
        <begin position="9"/>
        <end position="77"/>
    </location>
</feature>
<dbReference type="CDD" id="cd17039">
    <property type="entry name" value="Ubl_ubiquitin_like"/>
    <property type="match status" value="1"/>
</dbReference>
<name>A0A0K6GCZ7_9AGAM</name>
<dbReference type="InterPro" id="IPR029071">
    <property type="entry name" value="Ubiquitin-like_domsf"/>
</dbReference>
<dbReference type="Gene3D" id="3.10.20.90">
    <property type="entry name" value="Phosphatidylinositol 3-kinase Catalytic Subunit, Chain A, domain 1"/>
    <property type="match status" value="1"/>
</dbReference>
<sequence>MEISASPQPVLAVETADFTLINDVHRDTKVKEVKQLYESKAGRYPEILIYNLQELQDVRTLGYYNIRDESIIEAEELS</sequence>
<reference evidence="2 3" key="1">
    <citation type="submission" date="2015-07" db="EMBL/GenBank/DDBJ databases">
        <authorList>
            <person name="Noorani M."/>
        </authorList>
    </citation>
    <scope>NUCLEOTIDE SEQUENCE [LARGE SCALE GENOMIC DNA]</scope>
    <source>
        <strain evidence="2">BBA 69670</strain>
    </source>
</reference>
<gene>
    <name evidence="2" type="ORF">RSOLAG22IIIB_12306</name>
</gene>